<protein>
    <submittedName>
        <fullName evidence="1">Uncharacterized protein</fullName>
    </submittedName>
</protein>
<sequence length="194" mass="21323">MPVSRICTSICTLVLLSERFSTRMSMLPLSVNLIALPTRLVMTCCKRSGSPITLSGTSFLILSVSSSPLSCDECASSVTTSSSVLRRAKGMLSRISLPASSLEKSRTSLMIASRLFAERSMVFRWSRWVVFSSVFSVRRVKPITPFSGVRSSWDMLAKNSDLMRAASCARFFARSSSTFWISICSSVSRKSEVA</sequence>
<dbReference type="AlphaFoldDB" id="A0A645HD51"/>
<gene>
    <name evidence="1" type="ORF">SDC9_183965</name>
</gene>
<accession>A0A645HD51</accession>
<proteinExistence type="predicted"/>
<evidence type="ECO:0000313" key="1">
    <source>
        <dbReference type="EMBL" id="MPN36456.1"/>
    </source>
</evidence>
<dbReference type="EMBL" id="VSSQ01090603">
    <property type="protein sequence ID" value="MPN36456.1"/>
    <property type="molecule type" value="Genomic_DNA"/>
</dbReference>
<name>A0A645HD51_9ZZZZ</name>
<comment type="caution">
    <text evidence="1">The sequence shown here is derived from an EMBL/GenBank/DDBJ whole genome shotgun (WGS) entry which is preliminary data.</text>
</comment>
<reference evidence="1" key="1">
    <citation type="submission" date="2019-08" db="EMBL/GenBank/DDBJ databases">
        <authorList>
            <person name="Kucharzyk K."/>
            <person name="Murdoch R.W."/>
            <person name="Higgins S."/>
            <person name="Loffler F."/>
        </authorList>
    </citation>
    <scope>NUCLEOTIDE SEQUENCE</scope>
</reference>
<organism evidence="1">
    <name type="scientific">bioreactor metagenome</name>
    <dbReference type="NCBI Taxonomy" id="1076179"/>
    <lineage>
        <taxon>unclassified sequences</taxon>
        <taxon>metagenomes</taxon>
        <taxon>ecological metagenomes</taxon>
    </lineage>
</organism>